<reference evidence="2" key="1">
    <citation type="submission" date="2022-07" db="EMBL/GenBank/DDBJ databases">
        <authorList>
            <person name="Macas J."/>
            <person name="Novak P."/>
            <person name="Neumann P."/>
        </authorList>
    </citation>
    <scope>NUCLEOTIDE SEQUENCE</scope>
</reference>
<evidence type="ECO:0000313" key="3">
    <source>
        <dbReference type="Proteomes" id="UP001152523"/>
    </source>
</evidence>
<dbReference type="Pfam" id="PF14214">
    <property type="entry name" value="Helitron_like_N"/>
    <property type="match status" value="1"/>
</dbReference>
<organism evidence="2 3">
    <name type="scientific">Cuscuta epithymum</name>
    <dbReference type="NCBI Taxonomy" id="186058"/>
    <lineage>
        <taxon>Eukaryota</taxon>
        <taxon>Viridiplantae</taxon>
        <taxon>Streptophyta</taxon>
        <taxon>Embryophyta</taxon>
        <taxon>Tracheophyta</taxon>
        <taxon>Spermatophyta</taxon>
        <taxon>Magnoliopsida</taxon>
        <taxon>eudicotyledons</taxon>
        <taxon>Gunneridae</taxon>
        <taxon>Pentapetalae</taxon>
        <taxon>asterids</taxon>
        <taxon>lamiids</taxon>
        <taxon>Solanales</taxon>
        <taxon>Convolvulaceae</taxon>
        <taxon>Cuscuteae</taxon>
        <taxon>Cuscuta</taxon>
        <taxon>Cuscuta subgen. Cuscuta</taxon>
    </lineage>
</organism>
<dbReference type="EMBL" id="CAMAPF010001044">
    <property type="protein sequence ID" value="CAH9142810.1"/>
    <property type="molecule type" value="Genomic_DNA"/>
</dbReference>
<dbReference type="InterPro" id="IPR025476">
    <property type="entry name" value="Helitron_helicase-like"/>
</dbReference>
<protein>
    <recommendedName>
        <fullName evidence="1">Helitron helicase-like domain-containing protein</fullName>
    </recommendedName>
</protein>
<evidence type="ECO:0000259" key="1">
    <source>
        <dbReference type="Pfam" id="PF14214"/>
    </source>
</evidence>
<name>A0AAV0G5D5_9ASTE</name>
<dbReference type="Proteomes" id="UP001152523">
    <property type="component" value="Unassembled WGS sequence"/>
</dbReference>
<proteinExistence type="predicted"/>
<accession>A0AAV0G5D5</accession>
<feature type="non-terminal residue" evidence="2">
    <location>
        <position position="518"/>
    </location>
</feature>
<keyword evidence="3" id="KW-1185">Reference proteome</keyword>
<dbReference type="PANTHER" id="PTHR45786">
    <property type="entry name" value="DNA BINDING PROTEIN-LIKE"/>
    <property type="match status" value="1"/>
</dbReference>
<comment type="caution">
    <text evidence="2">The sequence shown here is derived from an EMBL/GenBank/DDBJ whole genome shotgun (WGS) entry which is preliminary data.</text>
</comment>
<gene>
    <name evidence="2" type="ORF">CEPIT_LOCUS40188</name>
</gene>
<feature type="domain" description="Helitron helicase-like" evidence="1">
    <location>
        <begin position="319"/>
        <end position="501"/>
    </location>
</feature>
<dbReference type="AlphaFoldDB" id="A0AAV0G5D5"/>
<evidence type="ECO:0000313" key="2">
    <source>
        <dbReference type="EMBL" id="CAH9142810.1"/>
    </source>
</evidence>
<sequence>MFDESIDVDLSDFEDYDDNAEYLCFNTQAYVDLGDAIHECEYCGALFWYAERVKRHSVKQRPKFSMCCNLGNVVLPNMQQPPRILNDLIFRSEHRSKHFLDNIRSYNSMFAFTSMGGRTDTDINKGRTPPIFRLNGQNYHKIGSLIPNEGQRPKFLQMYLTDPEEEVESRISSVRRSGGTALHDTLVSDLRDMLDAYNVHAQSFRMARDRFNETNSISLKMKLIGKRNSDGRTYNTPSAREVAALIEGDFSLNRKERDVVLQKKSGKFQIISELNPSFLGLQYPLLFPYGQDGFREDVKLTRASQATTKGRKYVTMKEFFSYRLQERKGESPYILRSKRLFQQFIVDGYTMIESCRLAYIRLHQKDLRSELYTGLADAVSRGETDGSRLGQLIVLPNSFTGSARYMIQNYQDAMSICRWTGYPQLFITFTCNPKWPEIVRYVECRGLAPEDRPDIICRIFKIKLEMLIKDLKENKLFGEVKAVVYTVEFQKRGLPHAHIVLWLTRRDTVILASHIDSI</sequence>
<dbReference type="PANTHER" id="PTHR45786:SF66">
    <property type="entry name" value="HOOK MOTIF PROTEIN, PUTATIVE-RELATED"/>
    <property type="match status" value="1"/>
</dbReference>